<dbReference type="PROSITE" id="PS51304">
    <property type="entry name" value="GALECTIN"/>
    <property type="match status" value="1"/>
</dbReference>
<keyword evidence="1 2" id="KW-0430">Lectin</keyword>
<dbReference type="FunFam" id="2.60.120.200:FF:000021">
    <property type="entry name" value="Galectin"/>
    <property type="match status" value="1"/>
</dbReference>
<dbReference type="InterPro" id="IPR044156">
    <property type="entry name" value="Galectin-like"/>
</dbReference>
<dbReference type="CDD" id="cd00070">
    <property type="entry name" value="GLECT"/>
    <property type="match status" value="1"/>
</dbReference>
<organism evidence="4 5">
    <name type="scientific">Polypterus senegalus</name>
    <name type="common">Senegal bichir</name>
    <dbReference type="NCBI Taxonomy" id="55291"/>
    <lineage>
        <taxon>Eukaryota</taxon>
        <taxon>Metazoa</taxon>
        <taxon>Chordata</taxon>
        <taxon>Craniata</taxon>
        <taxon>Vertebrata</taxon>
        <taxon>Euteleostomi</taxon>
        <taxon>Actinopterygii</taxon>
        <taxon>Polypteriformes</taxon>
        <taxon>Polypteridae</taxon>
        <taxon>Polypterus</taxon>
    </lineage>
</organism>
<feature type="non-terminal residue" evidence="4">
    <location>
        <position position="179"/>
    </location>
</feature>
<evidence type="ECO:0000259" key="3">
    <source>
        <dbReference type="PROSITE" id="PS51304"/>
    </source>
</evidence>
<protein>
    <recommendedName>
        <fullName evidence="2">Galectin</fullName>
    </recommendedName>
</protein>
<dbReference type="InterPro" id="IPR001079">
    <property type="entry name" value="Galectin_CRD"/>
</dbReference>
<evidence type="ECO:0000256" key="2">
    <source>
        <dbReference type="RuleBase" id="RU102079"/>
    </source>
</evidence>
<keyword evidence="5" id="KW-1185">Reference proteome</keyword>
<feature type="domain" description="Galectin" evidence="3">
    <location>
        <begin position="49"/>
        <end position="179"/>
    </location>
</feature>
<dbReference type="Pfam" id="PF00337">
    <property type="entry name" value="Gal-bind_lectin"/>
    <property type="match status" value="1"/>
</dbReference>
<dbReference type="SUPFAM" id="SSF49899">
    <property type="entry name" value="Concanavalin A-like lectins/glucanases"/>
    <property type="match status" value="1"/>
</dbReference>
<evidence type="ECO:0000313" key="4">
    <source>
        <dbReference type="EMBL" id="KAG2464364.1"/>
    </source>
</evidence>
<feature type="non-terminal residue" evidence="4">
    <location>
        <position position="1"/>
    </location>
</feature>
<gene>
    <name evidence="4" type="primary">Lgals1_0</name>
    <name evidence="4" type="ORF">GTO96_0002375</name>
</gene>
<sequence length="179" mass="20191">MAQTKGHNSSNFLAAVISRSSVLWNNQFGIRHGRLCSLGTRRGRVAWVGFEVKNIDLKHGDKLKIKGKIAGDAKRFQIDLGKGPNDLAMHFNPRFHDDRDGKVIVCNSNRGGSWGSEKRDSNFPFEKGHEIKLNVKILQEGFEVELPNGHTVKFSNRFDDKITYMNVSGDFKVTSFKVE</sequence>
<dbReference type="SMART" id="SM00908">
    <property type="entry name" value="Gal-bind_lectin"/>
    <property type="match status" value="1"/>
</dbReference>
<dbReference type="Proteomes" id="UP000886611">
    <property type="component" value="Unassembled WGS sequence"/>
</dbReference>
<accession>A0A8X7XBK6</accession>
<dbReference type="EMBL" id="JAATIS010003638">
    <property type="protein sequence ID" value="KAG2464364.1"/>
    <property type="molecule type" value="Genomic_DNA"/>
</dbReference>
<reference evidence="4 5" key="1">
    <citation type="journal article" date="2021" name="Cell">
        <title>Tracing the genetic footprints of vertebrate landing in non-teleost ray-finned fishes.</title>
        <authorList>
            <person name="Bi X."/>
            <person name="Wang K."/>
            <person name="Yang L."/>
            <person name="Pan H."/>
            <person name="Jiang H."/>
            <person name="Wei Q."/>
            <person name="Fang M."/>
            <person name="Yu H."/>
            <person name="Zhu C."/>
            <person name="Cai Y."/>
            <person name="He Y."/>
            <person name="Gan X."/>
            <person name="Zeng H."/>
            <person name="Yu D."/>
            <person name="Zhu Y."/>
            <person name="Jiang H."/>
            <person name="Qiu Q."/>
            <person name="Yang H."/>
            <person name="Zhang Y.E."/>
            <person name="Wang W."/>
            <person name="Zhu M."/>
            <person name="He S."/>
            <person name="Zhang G."/>
        </authorList>
    </citation>
    <scope>NUCLEOTIDE SEQUENCE [LARGE SCALE GENOMIC DNA]</scope>
    <source>
        <strain evidence="4">Bchr_013</strain>
    </source>
</reference>
<evidence type="ECO:0000313" key="5">
    <source>
        <dbReference type="Proteomes" id="UP000886611"/>
    </source>
</evidence>
<comment type="caution">
    <text evidence="4">The sequence shown here is derived from an EMBL/GenBank/DDBJ whole genome shotgun (WGS) entry which is preliminary data.</text>
</comment>
<dbReference type="PANTHER" id="PTHR11346">
    <property type="entry name" value="GALECTIN"/>
    <property type="match status" value="1"/>
</dbReference>
<proteinExistence type="predicted"/>
<dbReference type="Gene3D" id="2.60.120.200">
    <property type="match status" value="1"/>
</dbReference>
<dbReference type="InterPro" id="IPR013320">
    <property type="entry name" value="ConA-like_dom_sf"/>
</dbReference>
<name>A0A8X7XBK6_POLSE</name>
<dbReference type="SMART" id="SM00276">
    <property type="entry name" value="GLECT"/>
    <property type="match status" value="1"/>
</dbReference>
<dbReference type="GO" id="GO:0030246">
    <property type="term" value="F:carbohydrate binding"/>
    <property type="evidence" value="ECO:0007669"/>
    <property type="project" value="UniProtKB-UniRule"/>
</dbReference>
<evidence type="ECO:0000256" key="1">
    <source>
        <dbReference type="ARBA" id="ARBA00022734"/>
    </source>
</evidence>
<dbReference type="PANTHER" id="PTHR11346:SF104">
    <property type="entry name" value="GALECTIN-2"/>
    <property type="match status" value="1"/>
</dbReference>
<dbReference type="AlphaFoldDB" id="A0A8X7XBK6"/>